<dbReference type="PANTHER" id="PTHR32121:SF0">
    <property type="entry name" value="PCNA-INTERACTING PARTNER"/>
    <property type="match status" value="1"/>
</dbReference>
<evidence type="ECO:0000256" key="7">
    <source>
        <dbReference type="ARBA" id="ARBA00023125"/>
    </source>
</evidence>
<evidence type="ECO:0000256" key="5">
    <source>
        <dbReference type="ARBA" id="ARBA00022490"/>
    </source>
</evidence>
<sequence length="593" mass="65427">MATLEDSLKTIVRTFRRECHRVLESERTTIHGADGMLMVLQLAIAEVNKQESGEFSVALSDVLMAWKHLLLDKLHLPLDNDSSRPENYDIIRKEYDSFLKRTNTMDLIDIHSMYKQLRVDLDPEEPLSSVQLFQFLSNNMETYEVRDSLSQVPSTPSSKSKPCSTQVGKVVRRVFCSYLDQLVNSKNDMALAYTLDTPSRSLGRIAFTDLKREARSKNMSLFLAVTSFVRAVQLGGKGYAPAESDPLRKHVKGLSDFVRFTDNLEEILGDNPDPSIAGVCLVTSIRAALLKGRASGDVVYAAADQTAKDLKERIVQIHLSHRLQSASGTGISPARPRYHAINHATAYGGRETVKVLIALLDEDALAPPCRNKAVLLSADQAVLSGEEGTCMLTLFRSPEVPTGSSPKPLQHRVQERQDQLKPKARERTIRSQFACTYQDDWELPLNRVLDFPSTIQVPICVHPAPKRTLTTVDSTSAVKELGRVEVYPEAGRKEALRGGTTRGVAAALGPRSGNDAPSSRVGGGGRKTSIQTEGSSKACKRKLVDCSEHCEPENQPPLKKLPTRLTGKNGRDKAPSKKKLIAGQGKLTSFFRL</sequence>
<evidence type="ECO:0000256" key="10">
    <source>
        <dbReference type="ARBA" id="ARBA00031632"/>
    </source>
</evidence>
<organism evidence="13 14">
    <name type="scientific">Salmo salar</name>
    <name type="common">Atlantic salmon</name>
    <dbReference type="NCBI Taxonomy" id="8030"/>
    <lineage>
        <taxon>Eukaryota</taxon>
        <taxon>Metazoa</taxon>
        <taxon>Chordata</taxon>
        <taxon>Craniata</taxon>
        <taxon>Vertebrata</taxon>
        <taxon>Euteleostomi</taxon>
        <taxon>Actinopterygii</taxon>
        <taxon>Neopterygii</taxon>
        <taxon>Teleostei</taxon>
        <taxon>Protacanthopterygii</taxon>
        <taxon>Salmoniformes</taxon>
        <taxon>Salmonidae</taxon>
        <taxon>Salmoninae</taxon>
        <taxon>Salmo</taxon>
    </lineage>
</organism>
<dbReference type="InterPro" id="IPR038932">
    <property type="entry name" value="PARPBP"/>
</dbReference>
<evidence type="ECO:0000256" key="1">
    <source>
        <dbReference type="ARBA" id="ARBA00004123"/>
    </source>
</evidence>
<dbReference type="KEGG" id="sasa:106576277"/>
<keyword evidence="7" id="KW-0238">DNA-binding</keyword>
<evidence type="ECO:0000256" key="11">
    <source>
        <dbReference type="ARBA" id="ARBA00032731"/>
    </source>
</evidence>
<evidence type="ECO:0000256" key="4">
    <source>
        <dbReference type="ARBA" id="ARBA00014320"/>
    </source>
</evidence>
<keyword evidence="13" id="KW-1185">Reference proteome</keyword>
<evidence type="ECO:0000256" key="6">
    <source>
        <dbReference type="ARBA" id="ARBA00022763"/>
    </source>
</evidence>
<dbReference type="RefSeq" id="XP_014008835.2">
    <property type="nucleotide sequence ID" value="XM_014153360.2"/>
</dbReference>
<keyword evidence="6" id="KW-0227">DNA damage</keyword>
<proteinExistence type="inferred from homology"/>
<gene>
    <name evidence="14" type="primary">parpbp</name>
</gene>
<comment type="similarity">
    <text evidence="3">Belongs to the PARI family.</text>
</comment>
<accession>A0A1S3N0J8</accession>
<dbReference type="GO" id="GO:2000042">
    <property type="term" value="P:negative regulation of double-strand break repair via homologous recombination"/>
    <property type="evidence" value="ECO:0007669"/>
    <property type="project" value="InterPro"/>
</dbReference>
<reference evidence="14" key="1">
    <citation type="submission" date="2025-08" db="UniProtKB">
        <authorList>
            <consortium name="RefSeq"/>
        </authorList>
    </citation>
    <scope>IDENTIFICATION</scope>
</reference>
<keyword evidence="8" id="KW-0234">DNA repair</keyword>
<evidence type="ECO:0000256" key="9">
    <source>
        <dbReference type="ARBA" id="ARBA00023242"/>
    </source>
</evidence>
<keyword evidence="5" id="KW-0963">Cytoplasm</keyword>
<feature type="region of interest" description="Disordered" evidence="12">
    <location>
        <begin position="548"/>
        <end position="578"/>
    </location>
</feature>
<dbReference type="PaxDb" id="8030-ENSSSAP00000052622"/>
<name>A0A1S3N0J8_SALSA</name>
<evidence type="ECO:0000256" key="2">
    <source>
        <dbReference type="ARBA" id="ARBA00004496"/>
    </source>
</evidence>
<dbReference type="Proteomes" id="UP001652741">
    <property type="component" value="Chromosome ssa17"/>
</dbReference>
<dbReference type="Gene3D" id="1.10.486.10">
    <property type="entry name" value="PCRA, domain 4"/>
    <property type="match status" value="1"/>
</dbReference>
<dbReference type="GO" id="GO:0000785">
    <property type="term" value="C:chromatin"/>
    <property type="evidence" value="ECO:0007669"/>
    <property type="project" value="TreeGrafter"/>
</dbReference>
<dbReference type="GO" id="GO:0005634">
    <property type="term" value="C:nucleus"/>
    <property type="evidence" value="ECO:0007669"/>
    <property type="project" value="UniProtKB-SubCell"/>
</dbReference>
<evidence type="ECO:0000256" key="8">
    <source>
        <dbReference type="ARBA" id="ARBA00023204"/>
    </source>
</evidence>
<keyword evidence="9" id="KW-0539">Nucleus</keyword>
<dbReference type="GeneID" id="106576277"/>
<dbReference type="GO" id="GO:0005737">
    <property type="term" value="C:cytoplasm"/>
    <property type="evidence" value="ECO:0007669"/>
    <property type="project" value="UniProtKB-SubCell"/>
</dbReference>
<dbReference type="STRING" id="8030.ENSSSAP00000052622"/>
<dbReference type="AlphaFoldDB" id="A0A1S3N0J8"/>
<comment type="subcellular location">
    <subcellularLocation>
        <location evidence="2">Cytoplasm</location>
    </subcellularLocation>
    <subcellularLocation>
        <location evidence="1">Nucleus</location>
    </subcellularLocation>
</comment>
<evidence type="ECO:0000256" key="3">
    <source>
        <dbReference type="ARBA" id="ARBA00009135"/>
    </source>
</evidence>
<dbReference type="PANTHER" id="PTHR32121">
    <property type="entry name" value="PCNA-INTERACTING PARTNER"/>
    <property type="match status" value="1"/>
</dbReference>
<feature type="region of interest" description="Disordered" evidence="12">
    <location>
        <begin position="504"/>
        <end position="535"/>
    </location>
</feature>
<feature type="region of interest" description="Disordered" evidence="12">
    <location>
        <begin position="397"/>
        <end position="417"/>
    </location>
</feature>
<evidence type="ECO:0000313" key="13">
    <source>
        <dbReference type="Proteomes" id="UP001652741"/>
    </source>
</evidence>
<dbReference type="GO" id="GO:0006281">
    <property type="term" value="P:DNA repair"/>
    <property type="evidence" value="ECO:0007669"/>
    <property type="project" value="UniProtKB-KW"/>
</dbReference>
<dbReference type="GO" id="GO:0003677">
    <property type="term" value="F:DNA binding"/>
    <property type="evidence" value="ECO:0007669"/>
    <property type="project" value="UniProtKB-KW"/>
</dbReference>
<evidence type="ECO:0000256" key="12">
    <source>
        <dbReference type="SAM" id="MobiDB-lite"/>
    </source>
</evidence>
<evidence type="ECO:0000313" key="14">
    <source>
        <dbReference type="RefSeq" id="XP_014008835.2"/>
    </source>
</evidence>
<protein>
    <recommendedName>
        <fullName evidence="4">PCNA-interacting partner</fullName>
    </recommendedName>
    <alternativeName>
        <fullName evidence="10">PARP-1 binding protein</fullName>
    </alternativeName>
    <alternativeName>
        <fullName evidence="11">PARP1-binding protein</fullName>
    </alternativeName>
</protein>